<comment type="caution">
    <text evidence="2">The sequence shown here is derived from an EMBL/GenBank/DDBJ whole genome shotgun (WGS) entry which is preliminary data.</text>
</comment>
<dbReference type="OrthoDB" id="2573163at2759"/>
<dbReference type="AlphaFoldDB" id="A0A835NFN5"/>
<organism evidence="2">
    <name type="scientific">Lamprotornis superbus</name>
    <dbReference type="NCBI Taxonomy" id="245042"/>
    <lineage>
        <taxon>Eukaryota</taxon>
        <taxon>Metazoa</taxon>
        <taxon>Chordata</taxon>
        <taxon>Craniata</taxon>
        <taxon>Vertebrata</taxon>
        <taxon>Euteleostomi</taxon>
        <taxon>Archelosauria</taxon>
        <taxon>Archosauria</taxon>
        <taxon>Dinosauria</taxon>
        <taxon>Saurischia</taxon>
        <taxon>Theropoda</taxon>
        <taxon>Coelurosauria</taxon>
        <taxon>Aves</taxon>
        <taxon>Neognathae</taxon>
        <taxon>Neoaves</taxon>
        <taxon>Telluraves</taxon>
        <taxon>Australaves</taxon>
        <taxon>Passeriformes</taxon>
        <taxon>Sturnidae</taxon>
        <taxon>Lamprotornis</taxon>
    </lineage>
</organism>
<reference evidence="2" key="1">
    <citation type="submission" date="2020-10" db="EMBL/GenBank/DDBJ databases">
        <title>Feather gene expression reveals the developmental basis of iridescence in African starlings.</title>
        <authorList>
            <person name="Rubenstein D.R."/>
        </authorList>
    </citation>
    <scope>NUCLEOTIDE SEQUENCE</scope>
    <source>
        <strain evidence="2">SS15</strain>
        <tissue evidence="2">Liver</tissue>
    </source>
</reference>
<evidence type="ECO:0000313" key="3">
    <source>
        <dbReference type="EMBL" id="KAI1230978.1"/>
    </source>
</evidence>
<evidence type="ECO:0000313" key="2">
    <source>
        <dbReference type="EMBL" id="KAG0114339.1"/>
    </source>
</evidence>
<dbReference type="EMBL" id="JADDUC020000028">
    <property type="protein sequence ID" value="KAI1230978.1"/>
    <property type="molecule type" value="Genomic_DNA"/>
</dbReference>
<protein>
    <recommendedName>
        <fullName evidence="5">Kinase</fullName>
    </recommendedName>
</protein>
<evidence type="ECO:0008006" key="5">
    <source>
        <dbReference type="Google" id="ProtNLM"/>
    </source>
</evidence>
<evidence type="ECO:0000256" key="1">
    <source>
        <dbReference type="SAM" id="MobiDB-lite"/>
    </source>
</evidence>
<dbReference type="SUPFAM" id="SSF56104">
    <property type="entry name" value="SAICAR synthase-like"/>
    <property type="match status" value="1"/>
</dbReference>
<dbReference type="Proteomes" id="UP000618051">
    <property type="component" value="Unassembled WGS sequence"/>
</dbReference>
<reference evidence="3 4" key="2">
    <citation type="journal article" date="2021" name="J. Hered.">
        <title>Feather Gene Expression Elucidates the Developmental Basis of Plumage Iridescence in African Starlings.</title>
        <authorList>
            <person name="Rubenstein D.R."/>
            <person name="Corvelo A."/>
            <person name="MacManes M.D."/>
            <person name="Maia R."/>
            <person name="Narzisi G."/>
            <person name="Rousaki A."/>
            <person name="Vandenabeele P."/>
            <person name="Shawkey M.D."/>
            <person name="Solomon J."/>
        </authorList>
    </citation>
    <scope>NUCLEOTIDE SEQUENCE [LARGE SCALE GENOMIC DNA]</scope>
    <source>
        <strain evidence="3">SS15</strain>
    </source>
</reference>
<evidence type="ECO:0000313" key="4">
    <source>
        <dbReference type="Proteomes" id="UP000618051"/>
    </source>
</evidence>
<dbReference type="EMBL" id="JADDUC010000312">
    <property type="protein sequence ID" value="KAG0114339.1"/>
    <property type="molecule type" value="Genomic_DNA"/>
</dbReference>
<feature type="region of interest" description="Disordered" evidence="1">
    <location>
        <begin position="1"/>
        <end position="24"/>
    </location>
</feature>
<reference evidence="3" key="3">
    <citation type="submission" date="2022-01" db="EMBL/GenBank/DDBJ databases">
        <authorList>
            <person name="Rubenstein D.R."/>
        </authorList>
    </citation>
    <scope>NUCLEOTIDE SEQUENCE</scope>
    <source>
        <strain evidence="3">SS15</strain>
        <tissue evidence="3">Liver</tissue>
    </source>
</reference>
<sequence length="159" mass="16843">MAYSIGEKPAWRKTQRGGNTRVGENCPGTAHPSLCFPARCAAAEGAPWAVPGTMVGQSPGEGRAAVLLQPFVHQVGGHTSMLTYDEHTICKPLVSQELSFYESLPLAMRQFTPQYKVFCAFTARLVLLIKLLTLAFGGGNSRGGTISCEGDEGDEGPGG</sequence>
<gene>
    <name evidence="3" type="ORF">IHE44_0008415</name>
    <name evidence="2" type="ORF">IHE44_008310</name>
</gene>
<name>A0A835NFN5_9PASS</name>
<keyword evidence="4" id="KW-1185">Reference proteome</keyword>
<accession>A0A835NFN5</accession>
<proteinExistence type="predicted"/>